<evidence type="ECO:0000313" key="2">
    <source>
        <dbReference type="Proteomes" id="UP000765509"/>
    </source>
</evidence>
<organism evidence="1 2">
    <name type="scientific">Austropuccinia psidii MF-1</name>
    <dbReference type="NCBI Taxonomy" id="1389203"/>
    <lineage>
        <taxon>Eukaryota</taxon>
        <taxon>Fungi</taxon>
        <taxon>Dikarya</taxon>
        <taxon>Basidiomycota</taxon>
        <taxon>Pucciniomycotina</taxon>
        <taxon>Pucciniomycetes</taxon>
        <taxon>Pucciniales</taxon>
        <taxon>Sphaerophragmiaceae</taxon>
        <taxon>Austropuccinia</taxon>
    </lineage>
</organism>
<dbReference type="EMBL" id="AVOT02011430">
    <property type="protein sequence ID" value="MBW0492094.1"/>
    <property type="molecule type" value="Genomic_DNA"/>
</dbReference>
<gene>
    <name evidence="1" type="ORF">O181_031809</name>
</gene>
<reference evidence="1" key="1">
    <citation type="submission" date="2021-03" db="EMBL/GenBank/DDBJ databases">
        <title>Draft genome sequence of rust myrtle Austropuccinia psidii MF-1, a brazilian biotype.</title>
        <authorList>
            <person name="Quecine M.C."/>
            <person name="Pachon D.M.R."/>
            <person name="Bonatelli M.L."/>
            <person name="Correr F.H."/>
            <person name="Franceschini L.M."/>
            <person name="Leite T.F."/>
            <person name="Margarido G.R.A."/>
            <person name="Almeida C.A."/>
            <person name="Ferrarezi J.A."/>
            <person name="Labate C.A."/>
        </authorList>
    </citation>
    <scope>NUCLEOTIDE SEQUENCE</scope>
    <source>
        <strain evidence="1">MF-1</strain>
    </source>
</reference>
<name>A0A9Q3CWF1_9BASI</name>
<keyword evidence="2" id="KW-1185">Reference proteome</keyword>
<dbReference type="AlphaFoldDB" id="A0A9Q3CWF1"/>
<evidence type="ECO:0000313" key="1">
    <source>
        <dbReference type="EMBL" id="MBW0492094.1"/>
    </source>
</evidence>
<dbReference type="Proteomes" id="UP000765509">
    <property type="component" value="Unassembled WGS sequence"/>
</dbReference>
<proteinExistence type="predicted"/>
<sequence>MNRSYAEETTRGFWEYGERPSSGGESASCSDCISAVLEFLANFKDDTSDHREFNSKYTSSLERGFASASLLAAFLKRVEPDIFRGGLALELGRYRAFSLIRSA</sequence>
<protein>
    <submittedName>
        <fullName evidence="1">Uncharacterized protein</fullName>
    </submittedName>
</protein>
<accession>A0A9Q3CWF1</accession>
<comment type="caution">
    <text evidence="1">The sequence shown here is derived from an EMBL/GenBank/DDBJ whole genome shotgun (WGS) entry which is preliminary data.</text>
</comment>